<protein>
    <recommendedName>
        <fullName evidence="1">DOD-type homing endonuclease domain-containing protein</fullName>
    </recommendedName>
</protein>
<keyword evidence="3" id="KW-1185">Reference proteome</keyword>
<name>A0A0P8Y9F0_9CLOT</name>
<organism evidence="2 3">
    <name type="scientific">Oxobacter pfennigii</name>
    <dbReference type="NCBI Taxonomy" id="36849"/>
    <lineage>
        <taxon>Bacteria</taxon>
        <taxon>Bacillati</taxon>
        <taxon>Bacillota</taxon>
        <taxon>Clostridia</taxon>
        <taxon>Eubacteriales</taxon>
        <taxon>Clostridiaceae</taxon>
        <taxon>Oxobacter</taxon>
    </lineage>
</organism>
<dbReference type="AlphaFoldDB" id="A0A0P8Y9F0"/>
<feature type="domain" description="DOD-type homing endonuclease" evidence="1">
    <location>
        <begin position="80"/>
        <end position="214"/>
    </location>
</feature>
<dbReference type="Proteomes" id="UP000050326">
    <property type="component" value="Unassembled WGS sequence"/>
</dbReference>
<dbReference type="OrthoDB" id="961985at2"/>
<gene>
    <name evidence="2" type="ORF">OXPF_28850</name>
</gene>
<dbReference type="GO" id="GO:0004519">
    <property type="term" value="F:endonuclease activity"/>
    <property type="evidence" value="ECO:0007669"/>
    <property type="project" value="InterPro"/>
</dbReference>
<accession>A0A0P8Y9F0</accession>
<dbReference type="SUPFAM" id="SSF55608">
    <property type="entry name" value="Homing endonucleases"/>
    <property type="match status" value="2"/>
</dbReference>
<evidence type="ECO:0000313" key="3">
    <source>
        <dbReference type="Proteomes" id="UP000050326"/>
    </source>
</evidence>
<dbReference type="STRING" id="36849.OXPF_28850"/>
<dbReference type="EMBL" id="LKET01000039">
    <property type="protein sequence ID" value="KPU43444.1"/>
    <property type="molecule type" value="Genomic_DNA"/>
</dbReference>
<sequence length="214" mass="25113">MINDKLPYNKLLELDKKRIIENYYKNRKIEFKGLSDLLNVSERSISRVLKEANINTKRLNRYRLNENYFNKIDTERKAYILGLIYADGYVGDEHFNNIVLQLKDRELIQKVADEIEYDGEIRISKKGGFKNSQVGHVLNFSSKQMADDLRRIGLYPNKSLTVSNLPNIEESLIRHFIRGYFDGDGSIVLSKHSSYHKVVGQIKKYVYLHIVFNY</sequence>
<dbReference type="Gene3D" id="3.10.28.10">
    <property type="entry name" value="Homing endonucleases"/>
    <property type="match status" value="1"/>
</dbReference>
<reference evidence="2 3" key="1">
    <citation type="submission" date="2015-09" db="EMBL/GenBank/DDBJ databases">
        <title>Genome sequence of Oxobacter pfennigii DSM 3222.</title>
        <authorList>
            <person name="Poehlein A."/>
            <person name="Bengelsdorf F.R."/>
            <person name="Schiel-Bengelsdorf B."/>
            <person name="Duerre P."/>
            <person name="Daniel R."/>
        </authorList>
    </citation>
    <scope>NUCLEOTIDE SEQUENCE [LARGE SCALE GENOMIC DNA]</scope>
    <source>
        <strain evidence="2 3">DSM 3222</strain>
    </source>
</reference>
<dbReference type="InterPro" id="IPR027434">
    <property type="entry name" value="Homing_endonucl"/>
</dbReference>
<proteinExistence type="predicted"/>
<evidence type="ECO:0000313" key="2">
    <source>
        <dbReference type="EMBL" id="KPU43444.1"/>
    </source>
</evidence>
<dbReference type="InterPro" id="IPR004042">
    <property type="entry name" value="Intein_endonuc_central"/>
</dbReference>
<dbReference type="PROSITE" id="PS50819">
    <property type="entry name" value="INTEIN_ENDONUCLEASE"/>
    <property type="match status" value="1"/>
</dbReference>
<comment type="caution">
    <text evidence="2">The sequence shown here is derived from an EMBL/GenBank/DDBJ whole genome shotgun (WGS) entry which is preliminary data.</text>
</comment>
<evidence type="ECO:0000259" key="1">
    <source>
        <dbReference type="PROSITE" id="PS50819"/>
    </source>
</evidence>
<dbReference type="RefSeq" id="WP_054875885.1">
    <property type="nucleotide sequence ID" value="NZ_LKET01000039.1"/>
</dbReference>